<keyword evidence="2" id="KW-1185">Reference proteome</keyword>
<gene>
    <name evidence="1" type="ORF">IPOD504_LOCUS10653</name>
</gene>
<proteinExistence type="predicted"/>
<dbReference type="EMBL" id="OW152838">
    <property type="protein sequence ID" value="CAH2058958.1"/>
    <property type="molecule type" value="Genomic_DNA"/>
</dbReference>
<name>A0ABN8IJ89_9NEOP</name>
<dbReference type="Proteomes" id="UP000837857">
    <property type="component" value="Chromosome 26"/>
</dbReference>
<sequence length="91" mass="10105">MRPRRIPNAHCSKDRAIEYPSMRERIRPGLICGAVARQISEAGRIGTRGISPALRRTVLRTCPGYRYVDGVSNTARDYGPLMQSSTIATDD</sequence>
<accession>A0ABN8IJ89</accession>
<evidence type="ECO:0000313" key="2">
    <source>
        <dbReference type="Proteomes" id="UP000837857"/>
    </source>
</evidence>
<reference evidence="1" key="1">
    <citation type="submission" date="2022-03" db="EMBL/GenBank/DDBJ databases">
        <authorList>
            <person name="Martin H S."/>
        </authorList>
    </citation>
    <scope>NUCLEOTIDE SEQUENCE</scope>
</reference>
<protein>
    <submittedName>
        <fullName evidence="1">Uncharacterized protein</fullName>
    </submittedName>
</protein>
<evidence type="ECO:0000313" key="1">
    <source>
        <dbReference type="EMBL" id="CAH2058958.1"/>
    </source>
</evidence>
<feature type="non-terminal residue" evidence="1">
    <location>
        <position position="91"/>
    </location>
</feature>
<organism evidence="1 2">
    <name type="scientific">Iphiclides podalirius</name>
    <name type="common">scarce swallowtail</name>
    <dbReference type="NCBI Taxonomy" id="110791"/>
    <lineage>
        <taxon>Eukaryota</taxon>
        <taxon>Metazoa</taxon>
        <taxon>Ecdysozoa</taxon>
        <taxon>Arthropoda</taxon>
        <taxon>Hexapoda</taxon>
        <taxon>Insecta</taxon>
        <taxon>Pterygota</taxon>
        <taxon>Neoptera</taxon>
        <taxon>Endopterygota</taxon>
        <taxon>Lepidoptera</taxon>
        <taxon>Glossata</taxon>
        <taxon>Ditrysia</taxon>
        <taxon>Papilionoidea</taxon>
        <taxon>Papilionidae</taxon>
        <taxon>Papilioninae</taxon>
        <taxon>Iphiclides</taxon>
    </lineage>
</organism>